<feature type="transmembrane region" description="Helical" evidence="1">
    <location>
        <begin position="90"/>
        <end position="112"/>
    </location>
</feature>
<protein>
    <submittedName>
        <fullName evidence="2">Uncharacterized protein</fullName>
    </submittedName>
</protein>
<keyword evidence="1" id="KW-0472">Membrane</keyword>
<proteinExistence type="predicted"/>
<dbReference type="Proteomes" id="UP000783686">
    <property type="component" value="Unassembled WGS sequence"/>
</dbReference>
<organism evidence="2 3">
    <name type="scientific">Bursaphelenchus okinawaensis</name>
    <dbReference type="NCBI Taxonomy" id="465554"/>
    <lineage>
        <taxon>Eukaryota</taxon>
        <taxon>Metazoa</taxon>
        <taxon>Ecdysozoa</taxon>
        <taxon>Nematoda</taxon>
        <taxon>Chromadorea</taxon>
        <taxon>Rhabditida</taxon>
        <taxon>Tylenchina</taxon>
        <taxon>Tylenchomorpha</taxon>
        <taxon>Aphelenchoidea</taxon>
        <taxon>Aphelenchoididae</taxon>
        <taxon>Bursaphelenchus</taxon>
    </lineage>
</organism>
<dbReference type="EMBL" id="CAJFDH010000001">
    <property type="protein sequence ID" value="CAD5207529.1"/>
    <property type="molecule type" value="Genomic_DNA"/>
</dbReference>
<feature type="transmembrane region" description="Helical" evidence="1">
    <location>
        <begin position="67"/>
        <end position="83"/>
    </location>
</feature>
<evidence type="ECO:0000256" key="1">
    <source>
        <dbReference type="SAM" id="Phobius"/>
    </source>
</evidence>
<dbReference type="AlphaFoldDB" id="A0A811JVQ9"/>
<reference evidence="2" key="1">
    <citation type="submission" date="2020-09" db="EMBL/GenBank/DDBJ databases">
        <authorList>
            <person name="Kikuchi T."/>
        </authorList>
    </citation>
    <scope>NUCLEOTIDE SEQUENCE</scope>
    <source>
        <strain evidence="2">SH1</strain>
    </source>
</reference>
<keyword evidence="3" id="KW-1185">Reference proteome</keyword>
<gene>
    <name evidence="2" type="ORF">BOKJ2_LOCUS2213</name>
</gene>
<feature type="transmembrane region" description="Helical" evidence="1">
    <location>
        <begin position="132"/>
        <end position="152"/>
    </location>
</feature>
<evidence type="ECO:0000313" key="3">
    <source>
        <dbReference type="Proteomes" id="UP000614601"/>
    </source>
</evidence>
<dbReference type="EMBL" id="CAJFCW020000001">
    <property type="protein sequence ID" value="CAG9086000.1"/>
    <property type="molecule type" value="Genomic_DNA"/>
</dbReference>
<dbReference type="Proteomes" id="UP000614601">
    <property type="component" value="Unassembled WGS sequence"/>
</dbReference>
<feature type="transmembrane region" description="Helical" evidence="1">
    <location>
        <begin position="164"/>
        <end position="184"/>
    </location>
</feature>
<feature type="transmembrane region" description="Helical" evidence="1">
    <location>
        <begin position="41"/>
        <end position="61"/>
    </location>
</feature>
<sequence>MADSAVVVEVTASEGSKSRKKQKEYTGIWEILEVQNIIHELTIIFLLLLVLCQTIFSSVFYCLSATTFVLPLLTLLGVLFYAFTVGKAALIYNLLVVFLLNVCTTFEAISIASRKDYCSTLSECVTMAGGNISLLISLLALITTVTLVVNILSNNKRGVPLSTLLVIFLVCTGVFLFAVVMLSINVDTRKLPLCDAQLLTLFGKTVTDMVYKHMGNQQ</sequence>
<evidence type="ECO:0000313" key="2">
    <source>
        <dbReference type="EMBL" id="CAD5207529.1"/>
    </source>
</evidence>
<keyword evidence="1" id="KW-0812">Transmembrane</keyword>
<comment type="caution">
    <text evidence="2">The sequence shown here is derived from an EMBL/GenBank/DDBJ whole genome shotgun (WGS) entry which is preliminary data.</text>
</comment>
<keyword evidence="1" id="KW-1133">Transmembrane helix</keyword>
<name>A0A811JVQ9_9BILA</name>
<accession>A0A811JVQ9</accession>